<dbReference type="GO" id="GO:0015990">
    <property type="term" value="P:electron transport coupled proton transport"/>
    <property type="evidence" value="ECO:0007669"/>
    <property type="project" value="TreeGrafter"/>
</dbReference>
<feature type="transmembrane region" description="Helical" evidence="8">
    <location>
        <begin position="165"/>
        <end position="185"/>
    </location>
</feature>
<dbReference type="GO" id="GO:0016020">
    <property type="term" value="C:membrane"/>
    <property type="evidence" value="ECO:0007669"/>
    <property type="project" value="UniProtKB-SubCell"/>
</dbReference>
<feature type="transmembrane region" description="Helical" evidence="8">
    <location>
        <begin position="465"/>
        <end position="484"/>
    </location>
</feature>
<feature type="transmembrane region" description="Helical" evidence="8">
    <location>
        <begin position="197"/>
        <end position="215"/>
    </location>
</feature>
<feature type="transmembrane region" description="Helical" evidence="8">
    <location>
        <begin position="79"/>
        <end position="97"/>
    </location>
</feature>
<dbReference type="AlphaFoldDB" id="V5IXC2"/>
<evidence type="ECO:0000256" key="2">
    <source>
        <dbReference type="ARBA" id="ARBA00012944"/>
    </source>
</evidence>
<organism evidence="10">
    <name type="scientific">Pallisentis celatus</name>
    <name type="common">Thorny-headed worm</name>
    <name type="synonym">Neosentis celatus</name>
    <dbReference type="NCBI Taxonomy" id="935648"/>
    <lineage>
        <taxon>Eukaryota</taxon>
        <taxon>Metazoa</taxon>
        <taxon>Spiralia</taxon>
        <taxon>Lophotrochozoa</taxon>
        <taxon>Acanthocephala</taxon>
        <taxon>Eoacanthocephala</taxon>
        <taxon>Gyracanthocephala</taxon>
        <taxon>Quadrigyridae</taxon>
        <taxon>Pallisentis</taxon>
    </lineage>
</organism>
<feature type="transmembrane region" description="Helical" evidence="8">
    <location>
        <begin position="356"/>
        <end position="377"/>
    </location>
</feature>
<dbReference type="RefSeq" id="YP_008854346.1">
    <property type="nucleotide sequence ID" value="NC_022921.1"/>
</dbReference>
<feature type="transmembrane region" description="Helical" evidence="8">
    <location>
        <begin position="284"/>
        <end position="302"/>
    </location>
</feature>
<reference evidence="10" key="1">
    <citation type="submission" date="2012-04" db="EMBL/GenBank/DDBJ databases">
        <authorList>
            <person name="Pan T."/>
        </authorList>
    </citation>
    <scope>NUCLEOTIDE SEQUENCE</scope>
</reference>
<feature type="transmembrane region" description="Helical" evidence="8">
    <location>
        <begin position="42"/>
        <end position="67"/>
    </location>
</feature>
<feature type="transmembrane region" description="Helical" evidence="8">
    <location>
        <begin position="221"/>
        <end position="240"/>
    </location>
</feature>
<dbReference type="GO" id="GO:0008137">
    <property type="term" value="F:NADH dehydrogenase (ubiquinone) activity"/>
    <property type="evidence" value="ECO:0007669"/>
    <property type="project" value="UniProtKB-EC"/>
</dbReference>
<keyword evidence="3 8" id="KW-0812">Transmembrane</keyword>
<protein>
    <recommendedName>
        <fullName evidence="2">NADH:ubiquinone reductase (H(+)-translocating)</fullName>
        <ecNumber evidence="2">7.1.1.2</ecNumber>
    </recommendedName>
    <alternativeName>
        <fullName evidence="6">NADH dehydrogenase subunit 5</fullName>
    </alternativeName>
</protein>
<evidence type="ECO:0000256" key="3">
    <source>
        <dbReference type="ARBA" id="ARBA00022692"/>
    </source>
</evidence>
<feature type="transmembrane region" description="Helical" evidence="8">
    <location>
        <begin position="398"/>
        <end position="423"/>
    </location>
</feature>
<feature type="transmembrane region" description="Helical" evidence="8">
    <location>
        <begin position="103"/>
        <end position="122"/>
    </location>
</feature>
<evidence type="ECO:0000256" key="8">
    <source>
        <dbReference type="SAM" id="Phobius"/>
    </source>
</evidence>
<dbReference type="GO" id="GO:0003954">
    <property type="term" value="F:NADH dehydrogenase activity"/>
    <property type="evidence" value="ECO:0007669"/>
    <property type="project" value="TreeGrafter"/>
</dbReference>
<feature type="domain" description="NADH:quinone oxidoreductase/Mrp antiporter transmembrane" evidence="9">
    <location>
        <begin position="99"/>
        <end position="363"/>
    </location>
</feature>
<evidence type="ECO:0000313" key="10">
    <source>
        <dbReference type="EMBL" id="AFK50138.1"/>
    </source>
</evidence>
<comment type="subcellular location">
    <subcellularLocation>
        <location evidence="1">Membrane</location>
        <topology evidence="1">Multi-pass membrane protein</topology>
    </subcellularLocation>
</comment>
<sequence length="529" mass="57778">MVFFSLGLLISWVVLLLGSLLIGVWAVGTLDLSVVLSELDMSVASFGVVGYFVVVLLWVYISVLLFSGLYMTGEALDGSFCYMVLLFVLGMVVYVVFTDLLGVILGWEILGVVSFILIFYYGNYLSKISSFMTVMVNRLGDVGVFMLLLAWLYSDHLGFGGSSLGWFVLVCLLSKSAQFPFSFWLPMAMAAPTPVSSLVHSSTLVTAGVYMVLRMGVDIDVLIMGLVFFMCSGTMLYAGLSSLWELDYKKVVALSTLFHLALMGMFLGLNYLELGGFHLLAHALFKSGVFMSVGVLIFLWSHEQDFRLVGLPKGVVGVVLVSLFMGVVSLMGLPYFSGGMMKEFFLSCFVSDSGSVLTGMVVFVGLSCSLVYSFKLISPWWSQSGSGLIGGVFLMRGGSFGFIFSMVLFSLFVGFMVFSVVWVDSEACLLTGADFMFYVVLVVAMFLVSFFAFSWGYLGLGLKDLWGFSWSSMAMFFVAMFSSVEDVNLVVVGEWTGTGVSRSVGLVSVWVLVFSVILVSLLGMVVVFI</sequence>
<evidence type="ECO:0000256" key="1">
    <source>
        <dbReference type="ARBA" id="ARBA00004141"/>
    </source>
</evidence>
<dbReference type="PRINTS" id="PR01434">
    <property type="entry name" value="NADHDHGNASE5"/>
</dbReference>
<dbReference type="EMBL" id="JQ943583">
    <property type="protein sequence ID" value="AFK50138.1"/>
    <property type="molecule type" value="Genomic_DNA"/>
</dbReference>
<name>V5IXC2_PALCE</name>
<reference evidence="10" key="2">
    <citation type="journal article" date="2013" name="Folia Parasitol.">
        <title>The complete mitochondrial genome of Pallisentis celatus (Acanthocephala) with phylogenetic analysis of acanthocephalans and rotifers.</title>
        <authorList>
            <person name="Pan T.S."/>
            <person name="Nie P."/>
        </authorList>
    </citation>
    <scope>NUCLEOTIDE SEQUENCE</scope>
</reference>
<dbReference type="Pfam" id="PF00361">
    <property type="entry name" value="Proton_antipo_M"/>
    <property type="match status" value="1"/>
</dbReference>
<dbReference type="PANTHER" id="PTHR42829">
    <property type="entry name" value="NADH-UBIQUINONE OXIDOREDUCTASE CHAIN 5"/>
    <property type="match status" value="1"/>
</dbReference>
<feature type="transmembrane region" description="Helical" evidence="8">
    <location>
        <begin position="134"/>
        <end position="153"/>
    </location>
</feature>
<feature type="transmembrane region" description="Helical" evidence="8">
    <location>
        <begin position="252"/>
        <end position="272"/>
    </location>
</feature>
<feature type="transmembrane region" description="Helical" evidence="8">
    <location>
        <begin position="504"/>
        <end position="528"/>
    </location>
</feature>
<keyword evidence="5 8" id="KW-0472">Membrane</keyword>
<comment type="catalytic activity">
    <reaction evidence="7">
        <text>a ubiquinone + NADH + 5 H(+)(in) = a ubiquinol + NAD(+) + 4 H(+)(out)</text>
        <dbReference type="Rhea" id="RHEA:29091"/>
        <dbReference type="Rhea" id="RHEA-COMP:9565"/>
        <dbReference type="Rhea" id="RHEA-COMP:9566"/>
        <dbReference type="ChEBI" id="CHEBI:15378"/>
        <dbReference type="ChEBI" id="CHEBI:16389"/>
        <dbReference type="ChEBI" id="CHEBI:17976"/>
        <dbReference type="ChEBI" id="CHEBI:57540"/>
        <dbReference type="ChEBI" id="CHEBI:57945"/>
        <dbReference type="EC" id="7.1.1.2"/>
    </reaction>
</comment>
<dbReference type="CTD" id="4540"/>
<dbReference type="InterPro" id="IPR001750">
    <property type="entry name" value="ND/Mrp_TM"/>
</dbReference>
<dbReference type="GO" id="GO:0042773">
    <property type="term" value="P:ATP synthesis coupled electron transport"/>
    <property type="evidence" value="ECO:0007669"/>
    <property type="project" value="InterPro"/>
</dbReference>
<dbReference type="EC" id="7.1.1.2" evidence="2"/>
<gene>
    <name evidence="10" type="primary">ND5</name>
</gene>
<accession>V5IXC2</accession>
<evidence type="ECO:0000256" key="6">
    <source>
        <dbReference type="ARBA" id="ARBA00031027"/>
    </source>
</evidence>
<dbReference type="PANTHER" id="PTHR42829:SF2">
    <property type="entry name" value="NADH-UBIQUINONE OXIDOREDUCTASE CHAIN 5"/>
    <property type="match status" value="1"/>
</dbReference>
<dbReference type="InterPro" id="IPR003945">
    <property type="entry name" value="NU5C-like"/>
</dbReference>
<evidence type="ECO:0000256" key="4">
    <source>
        <dbReference type="ARBA" id="ARBA00022989"/>
    </source>
</evidence>
<geneLocation type="mitochondrion" evidence="10"/>
<feature type="transmembrane region" description="Helical" evidence="8">
    <location>
        <begin position="314"/>
        <end position="336"/>
    </location>
</feature>
<feature type="transmembrane region" description="Helical" evidence="8">
    <location>
        <begin position="435"/>
        <end position="458"/>
    </location>
</feature>
<evidence type="ECO:0000256" key="7">
    <source>
        <dbReference type="ARBA" id="ARBA00049551"/>
    </source>
</evidence>
<keyword evidence="4 8" id="KW-1133">Transmembrane helix</keyword>
<keyword evidence="10" id="KW-0496">Mitochondrion</keyword>
<evidence type="ECO:0000259" key="9">
    <source>
        <dbReference type="Pfam" id="PF00361"/>
    </source>
</evidence>
<proteinExistence type="predicted"/>
<dbReference type="GeneID" id="17727838"/>
<evidence type="ECO:0000256" key="5">
    <source>
        <dbReference type="ARBA" id="ARBA00023136"/>
    </source>
</evidence>